<dbReference type="InterPro" id="IPR036444">
    <property type="entry name" value="PLipase_A2_dom_sf"/>
</dbReference>
<protein>
    <recommendedName>
        <fullName evidence="6">Phospholipase A2 domain-containing protein</fullName>
    </recommendedName>
</protein>
<evidence type="ECO:0000313" key="4">
    <source>
        <dbReference type="EMBL" id="CAE0822846.1"/>
    </source>
</evidence>
<dbReference type="SUPFAM" id="SSF48619">
    <property type="entry name" value="Phospholipase A2, PLA2"/>
    <property type="match status" value="1"/>
</dbReference>
<evidence type="ECO:0008006" key="6">
    <source>
        <dbReference type="Google" id="ProtNLM"/>
    </source>
</evidence>
<evidence type="ECO:0000313" key="5">
    <source>
        <dbReference type="EMBL" id="CAE0822847.1"/>
    </source>
</evidence>
<name>A0A6T2D8V7_9EUGL</name>
<accession>A0A6T2D8V7</accession>
<dbReference type="GO" id="GO:0006644">
    <property type="term" value="P:phospholipid metabolic process"/>
    <property type="evidence" value="ECO:0007669"/>
    <property type="project" value="InterPro"/>
</dbReference>
<dbReference type="InterPro" id="IPR010711">
    <property type="entry name" value="PLA2G12"/>
</dbReference>
<evidence type="ECO:0000256" key="1">
    <source>
        <dbReference type="ARBA" id="ARBA00004613"/>
    </source>
</evidence>
<reference evidence="4" key="1">
    <citation type="submission" date="2021-01" db="EMBL/GenBank/DDBJ databases">
        <authorList>
            <person name="Corre E."/>
            <person name="Pelletier E."/>
            <person name="Niang G."/>
            <person name="Scheremetjew M."/>
            <person name="Finn R."/>
            <person name="Kale V."/>
            <person name="Holt S."/>
            <person name="Cochrane G."/>
            <person name="Meng A."/>
            <person name="Brown T."/>
            <person name="Cohen L."/>
        </authorList>
    </citation>
    <scope>NUCLEOTIDE SEQUENCE</scope>
    <source>
        <strain evidence="4">CCMP1594</strain>
    </source>
</reference>
<dbReference type="GO" id="GO:0004623">
    <property type="term" value="F:phospholipase A2 activity"/>
    <property type="evidence" value="ECO:0007669"/>
    <property type="project" value="InterPro"/>
</dbReference>
<evidence type="ECO:0000256" key="2">
    <source>
        <dbReference type="ARBA" id="ARBA00022525"/>
    </source>
</evidence>
<dbReference type="Pfam" id="PF06951">
    <property type="entry name" value="PLA2G12"/>
    <property type="match status" value="1"/>
</dbReference>
<keyword evidence="2" id="KW-0964">Secreted</keyword>
<dbReference type="EMBL" id="HBJA01098497">
    <property type="protein sequence ID" value="CAE0822845.1"/>
    <property type="molecule type" value="Transcribed_RNA"/>
</dbReference>
<dbReference type="EMBL" id="HBJA01098498">
    <property type="protein sequence ID" value="CAE0822846.1"/>
    <property type="molecule type" value="Transcribed_RNA"/>
</dbReference>
<dbReference type="PANTHER" id="PTHR12824">
    <property type="entry name" value="GROUP XII SECRETORY PHOSPHOLIPASE A2 FAMILY MEMBER"/>
    <property type="match status" value="1"/>
</dbReference>
<proteinExistence type="predicted"/>
<dbReference type="GO" id="GO:0050482">
    <property type="term" value="P:arachidonate secretion"/>
    <property type="evidence" value="ECO:0007669"/>
    <property type="project" value="InterPro"/>
</dbReference>
<dbReference type="InterPro" id="IPR033113">
    <property type="entry name" value="PLA2_histidine"/>
</dbReference>
<organism evidence="4">
    <name type="scientific">Eutreptiella gymnastica</name>
    <dbReference type="NCBI Taxonomy" id="73025"/>
    <lineage>
        <taxon>Eukaryota</taxon>
        <taxon>Discoba</taxon>
        <taxon>Euglenozoa</taxon>
        <taxon>Euglenida</taxon>
        <taxon>Spirocuta</taxon>
        <taxon>Euglenophyceae</taxon>
        <taxon>Eutreptiales</taxon>
        <taxon>Eutreptiaceae</taxon>
        <taxon>Eutreptiella</taxon>
    </lineage>
</organism>
<dbReference type="PANTHER" id="PTHR12824:SF8">
    <property type="entry name" value="GXIVSPLA2, ISOFORM A"/>
    <property type="match status" value="1"/>
</dbReference>
<comment type="subcellular location">
    <subcellularLocation>
        <location evidence="1">Secreted</location>
    </subcellularLocation>
</comment>
<dbReference type="GO" id="GO:0005576">
    <property type="term" value="C:extracellular region"/>
    <property type="evidence" value="ECO:0007669"/>
    <property type="project" value="UniProtKB-SubCell"/>
</dbReference>
<dbReference type="GO" id="GO:0016042">
    <property type="term" value="P:lipid catabolic process"/>
    <property type="evidence" value="ECO:0007669"/>
    <property type="project" value="InterPro"/>
</dbReference>
<dbReference type="GO" id="GO:0005509">
    <property type="term" value="F:calcium ion binding"/>
    <property type="evidence" value="ECO:0007669"/>
    <property type="project" value="InterPro"/>
</dbReference>
<sequence length="111" mass="11332">MVSCNYATGVSSCSSGSKYQKGTTSSNGCGTTGLTLAQSNVMTPCCNEHDHCYGTAGKTQKSCDDEFLSCMLNKAGNDAADKALANSLYGAFAAVGSVPFCVAQTETVGCQ</sequence>
<dbReference type="Gene3D" id="1.20.90.10">
    <property type="entry name" value="Phospholipase A2 domain"/>
    <property type="match status" value="1"/>
</dbReference>
<dbReference type="PROSITE" id="PS00118">
    <property type="entry name" value="PA2_HIS"/>
    <property type="match status" value="1"/>
</dbReference>
<dbReference type="EMBL" id="HBJA01098499">
    <property type="protein sequence ID" value="CAE0822847.1"/>
    <property type="molecule type" value="Transcribed_RNA"/>
</dbReference>
<evidence type="ECO:0000313" key="3">
    <source>
        <dbReference type="EMBL" id="CAE0822845.1"/>
    </source>
</evidence>
<gene>
    <name evidence="3" type="ORF">EGYM00163_LOCUS34046</name>
    <name evidence="4" type="ORF">EGYM00163_LOCUS34047</name>
    <name evidence="5" type="ORF">EGYM00163_LOCUS34048</name>
</gene>
<dbReference type="AlphaFoldDB" id="A0A6T2D8V7"/>